<dbReference type="Proteomes" id="UP000000598">
    <property type="component" value="Chromosome E"/>
</dbReference>
<dbReference type="PANTHER" id="PTHR31686">
    <property type="match status" value="1"/>
</dbReference>
<evidence type="ECO:0000256" key="2">
    <source>
        <dbReference type="ARBA" id="ARBA00008566"/>
    </source>
</evidence>
<feature type="transmembrane region" description="Helical" evidence="8">
    <location>
        <begin position="386"/>
        <end position="413"/>
    </location>
</feature>
<protein>
    <submittedName>
        <fullName evidence="9">KLLA0E24091p</fullName>
    </submittedName>
</protein>
<keyword evidence="10" id="KW-1185">Reference proteome</keyword>
<dbReference type="InParanoid" id="Q6CM02"/>
<comment type="similarity">
    <text evidence="2">Belongs to the tellurite-resistance/dicarboxylate transporter (TDT) family.</text>
</comment>
<accession>Q6CM02</accession>
<sequence length="446" mass="51661">MSLLLRFIQEEWIEQFSPFWFITCMGTGISASILHSFPYPARWLVRCSYIFFAIVSILFIFLQVIAVVQFILYSQHSHKRKNYYWNTFKNIDNNVFWGTYAMGLQTILSYIFMIATSDEVVNTKHAKPLMYVVYILWWYDIAISLVIAWGITFIIWKDYNHYFGETPDIEMVDSPENKAMKEDLQTFLLLPVITLVVACSASGTFIMSDLFTRTFNRNIQLVTLIITFLIWLHAIVFVAIILGIYVWNLYVNKLPEAKKIFSLFLCLGPLGQGAYGIVWLTTDVKLYIDLYYPVDPNIDLNGYIAKVAIGWSFQIFGLIFSMLLLATGFFFTFLCVIGILTYSRSHTKIYRYQKTWWGMTFPLGTMAIGCKELYLQFNPYVPMSAFRVVSVIYSTACVLITTTCLICTIVTAVREWSKFFRKNSRPKPAVTKEWDEHSTLDNSSSA</sequence>
<dbReference type="InterPro" id="IPR004695">
    <property type="entry name" value="SLAC1/Mae1/Ssu1/TehA"/>
</dbReference>
<dbReference type="CDD" id="cd09318">
    <property type="entry name" value="TDT_SSU1"/>
    <property type="match status" value="1"/>
</dbReference>
<feature type="transmembrane region" description="Helical" evidence="8">
    <location>
        <begin position="219"/>
        <end position="248"/>
    </location>
</feature>
<dbReference type="Pfam" id="PF03595">
    <property type="entry name" value="SLAC1"/>
    <property type="match status" value="1"/>
</dbReference>
<gene>
    <name evidence="9" type="ORF">KLLA0_E24091g</name>
</gene>
<feature type="transmembrane region" description="Helical" evidence="8">
    <location>
        <begin position="355"/>
        <end position="374"/>
    </location>
</feature>
<evidence type="ECO:0000256" key="6">
    <source>
        <dbReference type="ARBA" id="ARBA00022989"/>
    </source>
</evidence>
<dbReference type="PaxDb" id="284590-Q6CM02"/>
<evidence type="ECO:0000256" key="3">
    <source>
        <dbReference type="ARBA" id="ARBA00022448"/>
    </source>
</evidence>
<feature type="transmembrane region" description="Helical" evidence="8">
    <location>
        <begin position="49"/>
        <end position="73"/>
    </location>
</feature>
<dbReference type="AlphaFoldDB" id="Q6CM02"/>
<dbReference type="HOGENOM" id="CLU_030057_6_2_1"/>
<feature type="transmembrane region" description="Helical" evidence="8">
    <location>
        <begin position="187"/>
        <end position="207"/>
    </location>
</feature>
<dbReference type="STRING" id="284590.Q6CM02"/>
<evidence type="ECO:0000256" key="7">
    <source>
        <dbReference type="ARBA" id="ARBA00023136"/>
    </source>
</evidence>
<feature type="transmembrane region" description="Helical" evidence="8">
    <location>
        <begin position="135"/>
        <end position="156"/>
    </location>
</feature>
<evidence type="ECO:0000256" key="4">
    <source>
        <dbReference type="ARBA" id="ARBA00022475"/>
    </source>
</evidence>
<evidence type="ECO:0000256" key="1">
    <source>
        <dbReference type="ARBA" id="ARBA00004651"/>
    </source>
</evidence>
<keyword evidence="3" id="KW-0813">Transport</keyword>
<evidence type="ECO:0000256" key="5">
    <source>
        <dbReference type="ARBA" id="ARBA00022692"/>
    </source>
</evidence>
<dbReference type="OMA" id="LGPNWYA"/>
<proteinExistence type="inferred from homology"/>
<feature type="transmembrane region" description="Helical" evidence="8">
    <location>
        <begin position="20"/>
        <end position="37"/>
    </location>
</feature>
<dbReference type="InterPro" id="IPR051629">
    <property type="entry name" value="Sulfite_efflux_TDT"/>
</dbReference>
<feature type="transmembrane region" description="Helical" evidence="8">
    <location>
        <begin position="94"/>
        <end position="115"/>
    </location>
</feature>
<keyword evidence="7 8" id="KW-0472">Membrane</keyword>
<evidence type="ECO:0000256" key="8">
    <source>
        <dbReference type="SAM" id="Phobius"/>
    </source>
</evidence>
<feature type="transmembrane region" description="Helical" evidence="8">
    <location>
        <begin position="315"/>
        <end position="343"/>
    </location>
</feature>
<dbReference type="Gene3D" id="1.50.10.150">
    <property type="entry name" value="Voltage-dependent anion channel"/>
    <property type="match status" value="1"/>
</dbReference>
<dbReference type="GO" id="GO:0000319">
    <property type="term" value="F:sulfite transmembrane transporter activity"/>
    <property type="evidence" value="ECO:0007669"/>
    <property type="project" value="TreeGrafter"/>
</dbReference>
<name>Q6CM02_KLULA</name>
<keyword evidence="6 8" id="KW-1133">Transmembrane helix</keyword>
<dbReference type="KEGG" id="kla:KLLA0_E24091g"/>
<reference evidence="9 10" key="1">
    <citation type="journal article" date="2004" name="Nature">
        <title>Genome evolution in yeasts.</title>
        <authorList>
            <consortium name="Genolevures"/>
            <person name="Dujon B."/>
            <person name="Sherman D."/>
            <person name="Fischer G."/>
            <person name="Durrens P."/>
            <person name="Casaregola S."/>
            <person name="Lafontaine I."/>
            <person name="de Montigny J."/>
            <person name="Marck C."/>
            <person name="Neuveglise C."/>
            <person name="Talla E."/>
            <person name="Goffard N."/>
            <person name="Frangeul L."/>
            <person name="Aigle M."/>
            <person name="Anthouard V."/>
            <person name="Babour A."/>
            <person name="Barbe V."/>
            <person name="Barnay S."/>
            <person name="Blanchin S."/>
            <person name="Beckerich J.M."/>
            <person name="Beyne E."/>
            <person name="Bleykasten C."/>
            <person name="Boisrame A."/>
            <person name="Boyer J."/>
            <person name="Cattolico L."/>
            <person name="Confanioleri F."/>
            <person name="de Daruvar A."/>
            <person name="Despons L."/>
            <person name="Fabre E."/>
            <person name="Fairhead C."/>
            <person name="Ferry-Dumazet H."/>
            <person name="Groppi A."/>
            <person name="Hantraye F."/>
            <person name="Hennequin C."/>
            <person name="Jauniaux N."/>
            <person name="Joyet P."/>
            <person name="Kachouri R."/>
            <person name="Kerrest A."/>
            <person name="Koszul R."/>
            <person name="Lemaire M."/>
            <person name="Lesur I."/>
            <person name="Ma L."/>
            <person name="Muller H."/>
            <person name="Nicaud J.M."/>
            <person name="Nikolski M."/>
            <person name="Oztas S."/>
            <person name="Ozier-Kalogeropoulos O."/>
            <person name="Pellenz S."/>
            <person name="Potier S."/>
            <person name="Richard G.F."/>
            <person name="Straub M.L."/>
            <person name="Suleau A."/>
            <person name="Swennene D."/>
            <person name="Tekaia F."/>
            <person name="Wesolowski-Louvel M."/>
            <person name="Westhof E."/>
            <person name="Wirth B."/>
            <person name="Zeniou-Meyer M."/>
            <person name="Zivanovic I."/>
            <person name="Bolotin-Fukuhara M."/>
            <person name="Thierry A."/>
            <person name="Bouchier C."/>
            <person name="Caudron B."/>
            <person name="Scarpelli C."/>
            <person name="Gaillardin C."/>
            <person name="Weissenbach J."/>
            <person name="Wincker P."/>
            <person name="Souciet J.L."/>
        </authorList>
    </citation>
    <scope>NUCLEOTIDE SEQUENCE [LARGE SCALE GENOMIC DNA]</scope>
    <source>
        <strain evidence="10">ATCC 8585 / CBS 2359 / DSM 70799 / NBRC 1267 / NRRL Y-1140 / WM37</strain>
    </source>
</reference>
<evidence type="ECO:0000313" key="10">
    <source>
        <dbReference type="Proteomes" id="UP000000598"/>
    </source>
</evidence>
<dbReference type="InterPro" id="IPR038665">
    <property type="entry name" value="Voltage-dep_anion_channel_sf"/>
</dbReference>
<organism evidence="9 10">
    <name type="scientific">Kluyveromyces lactis (strain ATCC 8585 / CBS 2359 / DSM 70799 / NBRC 1267 / NRRL Y-1140 / WM37)</name>
    <name type="common">Yeast</name>
    <name type="synonym">Candida sphaerica</name>
    <dbReference type="NCBI Taxonomy" id="284590"/>
    <lineage>
        <taxon>Eukaryota</taxon>
        <taxon>Fungi</taxon>
        <taxon>Dikarya</taxon>
        <taxon>Ascomycota</taxon>
        <taxon>Saccharomycotina</taxon>
        <taxon>Saccharomycetes</taxon>
        <taxon>Saccharomycetales</taxon>
        <taxon>Saccharomycetaceae</taxon>
        <taxon>Kluyveromyces</taxon>
    </lineage>
</organism>
<dbReference type="FunCoup" id="Q6CM02">
    <property type="interactions" value="62"/>
</dbReference>
<dbReference type="PANTHER" id="PTHR31686:SF1">
    <property type="entry name" value="SULFITE EFFLUX PUMP SSU1"/>
    <property type="match status" value="1"/>
</dbReference>
<feature type="transmembrane region" description="Helical" evidence="8">
    <location>
        <begin position="260"/>
        <end position="280"/>
    </location>
</feature>
<evidence type="ECO:0000313" key="9">
    <source>
        <dbReference type="EMBL" id="CAH00124.1"/>
    </source>
</evidence>
<dbReference type="eggNOG" id="ENOG502QT02">
    <property type="taxonomic scope" value="Eukaryota"/>
</dbReference>
<dbReference type="GO" id="GO:0005886">
    <property type="term" value="C:plasma membrane"/>
    <property type="evidence" value="ECO:0007669"/>
    <property type="project" value="UniProtKB-SubCell"/>
</dbReference>
<keyword evidence="5 8" id="KW-0812">Transmembrane</keyword>
<keyword evidence="4" id="KW-1003">Cell membrane</keyword>
<comment type="subcellular location">
    <subcellularLocation>
        <location evidence="1">Cell membrane</location>
        <topology evidence="1">Multi-pass membrane protein</topology>
    </subcellularLocation>
</comment>
<dbReference type="EMBL" id="CR382125">
    <property type="protein sequence ID" value="CAH00124.1"/>
    <property type="molecule type" value="Genomic_DNA"/>
</dbReference>